<reference evidence="2" key="2">
    <citation type="submission" date="2022-01" db="EMBL/GenBank/DDBJ databases">
        <authorList>
            <person name="Yamashiro T."/>
            <person name="Shiraishi A."/>
            <person name="Satake H."/>
            <person name="Nakayama K."/>
        </authorList>
    </citation>
    <scope>NUCLEOTIDE SEQUENCE</scope>
</reference>
<organism evidence="2 3">
    <name type="scientific">Tanacetum coccineum</name>
    <dbReference type="NCBI Taxonomy" id="301880"/>
    <lineage>
        <taxon>Eukaryota</taxon>
        <taxon>Viridiplantae</taxon>
        <taxon>Streptophyta</taxon>
        <taxon>Embryophyta</taxon>
        <taxon>Tracheophyta</taxon>
        <taxon>Spermatophyta</taxon>
        <taxon>Magnoliopsida</taxon>
        <taxon>eudicotyledons</taxon>
        <taxon>Gunneridae</taxon>
        <taxon>Pentapetalae</taxon>
        <taxon>asterids</taxon>
        <taxon>campanulids</taxon>
        <taxon>Asterales</taxon>
        <taxon>Asteraceae</taxon>
        <taxon>Asteroideae</taxon>
        <taxon>Anthemideae</taxon>
        <taxon>Anthemidinae</taxon>
        <taxon>Tanacetum</taxon>
    </lineage>
</organism>
<comment type="caution">
    <text evidence="2">The sequence shown here is derived from an EMBL/GenBank/DDBJ whole genome shotgun (WGS) entry which is preliminary data.</text>
</comment>
<name>A0ABQ4WX41_9ASTR</name>
<feature type="compositionally biased region" description="Acidic residues" evidence="1">
    <location>
        <begin position="47"/>
        <end position="131"/>
    </location>
</feature>
<keyword evidence="3" id="KW-1185">Reference proteome</keyword>
<dbReference type="Proteomes" id="UP001151760">
    <property type="component" value="Unassembled WGS sequence"/>
</dbReference>
<reference evidence="2" key="1">
    <citation type="journal article" date="2022" name="Int. J. Mol. Sci.">
        <title>Draft Genome of Tanacetum Coccineum: Genomic Comparison of Closely Related Tanacetum-Family Plants.</title>
        <authorList>
            <person name="Yamashiro T."/>
            <person name="Shiraishi A."/>
            <person name="Nakayama K."/>
            <person name="Satake H."/>
        </authorList>
    </citation>
    <scope>NUCLEOTIDE SEQUENCE</scope>
</reference>
<feature type="region of interest" description="Disordered" evidence="1">
    <location>
        <begin position="284"/>
        <end position="315"/>
    </location>
</feature>
<protein>
    <submittedName>
        <fullName evidence="2">Uncharacterized protein</fullName>
    </submittedName>
</protein>
<sequence>MESLPPKNDDQNIPEEEPIPGQARVAPVGFGQPWVGGQIPNNNNGWLEDDPEEEEDDEGDPEEDLEEGDDEEEEMEVDDEEDPEEDPEEGDDEEEEMEVDDEEDPEEGDDEEEEMEVDDEENNSEVSDPDEPPPPVFQFGQNFHIGESSSTRTLLDDNSQVFPPGPRPSDLRAIHSRTTKLEKQMFERYTTEFKIRNKFKENDLRMNSQEIKASTNYSDMMRLIEGLSKQVEELTLQCSRGKRLSQWEAQVRPHIPEGLRFREEPPIPSASVPRADDPYVMIRDAAMAAQEDDDDDADAAKDSQPSESRGSPRDP</sequence>
<dbReference type="EMBL" id="BQNB010009008">
    <property type="protein sequence ID" value="GJS57469.1"/>
    <property type="molecule type" value="Genomic_DNA"/>
</dbReference>
<accession>A0ABQ4WX41</accession>
<feature type="compositionally biased region" description="Polar residues" evidence="1">
    <location>
        <begin position="147"/>
        <end position="161"/>
    </location>
</feature>
<evidence type="ECO:0000313" key="2">
    <source>
        <dbReference type="EMBL" id="GJS57469.1"/>
    </source>
</evidence>
<evidence type="ECO:0000313" key="3">
    <source>
        <dbReference type="Proteomes" id="UP001151760"/>
    </source>
</evidence>
<evidence type="ECO:0000256" key="1">
    <source>
        <dbReference type="SAM" id="MobiDB-lite"/>
    </source>
</evidence>
<gene>
    <name evidence="2" type="ORF">Tco_0652253</name>
</gene>
<proteinExistence type="predicted"/>
<feature type="region of interest" description="Disordered" evidence="1">
    <location>
        <begin position="1"/>
        <end position="172"/>
    </location>
</feature>